<dbReference type="AlphaFoldDB" id="A0A2G5BAE9"/>
<proteinExistence type="predicted"/>
<evidence type="ECO:0000313" key="3">
    <source>
        <dbReference type="Proteomes" id="UP000242474"/>
    </source>
</evidence>
<sequence length="56" mass="6474">MQVADQQKFKYFQVHNHLSGGVLHQIRYHGSDYKEKKGQVPKKTTTAQSAYKTSLH</sequence>
<name>A0A2G5BAE9_COERN</name>
<dbReference type="EMBL" id="KZ303503">
    <property type="protein sequence ID" value="PIA15984.1"/>
    <property type="molecule type" value="Genomic_DNA"/>
</dbReference>
<protein>
    <submittedName>
        <fullName evidence="2">Uncharacterized protein</fullName>
    </submittedName>
</protein>
<feature type="region of interest" description="Disordered" evidence="1">
    <location>
        <begin position="33"/>
        <end position="56"/>
    </location>
</feature>
<evidence type="ECO:0000313" key="2">
    <source>
        <dbReference type="EMBL" id="PIA15984.1"/>
    </source>
</evidence>
<feature type="compositionally biased region" description="Polar residues" evidence="1">
    <location>
        <begin position="42"/>
        <end position="56"/>
    </location>
</feature>
<evidence type="ECO:0000256" key="1">
    <source>
        <dbReference type="SAM" id="MobiDB-lite"/>
    </source>
</evidence>
<keyword evidence="3" id="KW-1185">Reference proteome</keyword>
<dbReference type="Proteomes" id="UP000242474">
    <property type="component" value="Unassembled WGS sequence"/>
</dbReference>
<accession>A0A2G5BAE9</accession>
<gene>
    <name evidence="2" type="ORF">COEREDRAFT_92961</name>
</gene>
<reference evidence="2 3" key="1">
    <citation type="journal article" date="2015" name="Genome Biol. Evol.">
        <title>Phylogenomic analyses indicate that early fungi evolved digesting cell walls of algal ancestors of land plants.</title>
        <authorList>
            <person name="Chang Y."/>
            <person name="Wang S."/>
            <person name="Sekimoto S."/>
            <person name="Aerts A.L."/>
            <person name="Choi C."/>
            <person name="Clum A."/>
            <person name="LaButti K.M."/>
            <person name="Lindquist E.A."/>
            <person name="Yee Ngan C."/>
            <person name="Ohm R.A."/>
            <person name="Salamov A.A."/>
            <person name="Grigoriev I.V."/>
            <person name="Spatafora J.W."/>
            <person name="Berbee M.L."/>
        </authorList>
    </citation>
    <scope>NUCLEOTIDE SEQUENCE [LARGE SCALE GENOMIC DNA]</scope>
    <source>
        <strain evidence="2 3">NRRL 1564</strain>
    </source>
</reference>
<organism evidence="2 3">
    <name type="scientific">Coemansia reversa (strain ATCC 12441 / NRRL 1564)</name>
    <dbReference type="NCBI Taxonomy" id="763665"/>
    <lineage>
        <taxon>Eukaryota</taxon>
        <taxon>Fungi</taxon>
        <taxon>Fungi incertae sedis</taxon>
        <taxon>Zoopagomycota</taxon>
        <taxon>Kickxellomycotina</taxon>
        <taxon>Kickxellomycetes</taxon>
        <taxon>Kickxellales</taxon>
        <taxon>Kickxellaceae</taxon>
        <taxon>Coemansia</taxon>
    </lineage>
</organism>